<proteinExistence type="predicted"/>
<accession>A0A4Y8KN59</accession>
<protein>
    <submittedName>
        <fullName evidence="3">GNAT family N-acetyltransferase</fullName>
    </submittedName>
</protein>
<dbReference type="SUPFAM" id="SSF55729">
    <property type="entry name" value="Acyl-CoA N-acyltransferases (Nat)"/>
    <property type="match status" value="1"/>
</dbReference>
<gene>
    <name evidence="3" type="ORF">E3T53_07380</name>
</gene>
<dbReference type="InterPro" id="IPR016181">
    <property type="entry name" value="Acyl_CoA_acyltransferase"/>
</dbReference>
<dbReference type="RefSeq" id="WP_134173250.1">
    <property type="nucleotide sequence ID" value="NZ_SODI01000001.1"/>
</dbReference>
<dbReference type="OrthoDB" id="143110at2"/>
<dbReference type="Gene3D" id="3.40.630.30">
    <property type="match status" value="1"/>
</dbReference>
<keyword evidence="4" id="KW-1185">Reference proteome</keyword>
<dbReference type="GO" id="GO:0016747">
    <property type="term" value="F:acyltransferase activity, transferring groups other than amino-acyl groups"/>
    <property type="evidence" value="ECO:0007669"/>
    <property type="project" value="InterPro"/>
</dbReference>
<evidence type="ECO:0000313" key="4">
    <source>
        <dbReference type="Proteomes" id="UP000298218"/>
    </source>
</evidence>
<dbReference type="Pfam" id="PF00583">
    <property type="entry name" value="Acetyltransf_1"/>
    <property type="match status" value="1"/>
</dbReference>
<dbReference type="InterPro" id="IPR050832">
    <property type="entry name" value="Bact_Acetyltransf"/>
</dbReference>
<evidence type="ECO:0000256" key="1">
    <source>
        <dbReference type="ARBA" id="ARBA00022679"/>
    </source>
</evidence>
<sequence>MSTIRVATIADAPALAELAAATFELACPPNTTAAAVAEFLRDVLSESNFRTYLEDPNRLVFVAEFEGRLLGYTVLVFGDPGDSDVQAVIRIRPTVEVSKCYVRAGSHGGGLASSLMAATLHAAGERGAVGAWLGVNELNARAIRFYEKQGFAEVGRKTFPLGGVLENDFVLERAL</sequence>
<dbReference type="CDD" id="cd04301">
    <property type="entry name" value="NAT_SF"/>
    <property type="match status" value="1"/>
</dbReference>
<dbReference type="AlphaFoldDB" id="A0A4Y8KN59"/>
<organism evidence="3 4">
    <name type="scientific">Cryobacterium psychrophilum</name>
    <dbReference type="NCBI Taxonomy" id="41988"/>
    <lineage>
        <taxon>Bacteria</taxon>
        <taxon>Bacillati</taxon>
        <taxon>Actinomycetota</taxon>
        <taxon>Actinomycetes</taxon>
        <taxon>Micrococcales</taxon>
        <taxon>Microbacteriaceae</taxon>
        <taxon>Cryobacterium</taxon>
    </lineage>
</organism>
<keyword evidence="2" id="KW-0012">Acyltransferase</keyword>
<dbReference type="PROSITE" id="PS51186">
    <property type="entry name" value="GNAT"/>
    <property type="match status" value="1"/>
</dbReference>
<evidence type="ECO:0000256" key="2">
    <source>
        <dbReference type="ARBA" id="ARBA00023315"/>
    </source>
</evidence>
<comment type="caution">
    <text evidence="3">The sequence shown here is derived from an EMBL/GenBank/DDBJ whole genome shotgun (WGS) entry which is preliminary data.</text>
</comment>
<dbReference type="PANTHER" id="PTHR43877">
    <property type="entry name" value="AMINOALKYLPHOSPHONATE N-ACETYLTRANSFERASE-RELATED-RELATED"/>
    <property type="match status" value="1"/>
</dbReference>
<name>A0A4Y8KN59_9MICO</name>
<reference evidence="3 4" key="1">
    <citation type="submission" date="2019-03" db="EMBL/GenBank/DDBJ databases">
        <title>Genomics of glacier-inhabiting Cryobacterium strains.</title>
        <authorList>
            <person name="Liu Q."/>
            <person name="Xin Y.-H."/>
        </authorList>
    </citation>
    <scope>NUCLEOTIDE SEQUENCE [LARGE SCALE GENOMIC DNA]</scope>
    <source>
        <strain evidence="3 4">CGMCC 1.4292</strain>
    </source>
</reference>
<keyword evidence="1 3" id="KW-0808">Transferase</keyword>
<evidence type="ECO:0000313" key="3">
    <source>
        <dbReference type="EMBL" id="TFD79522.1"/>
    </source>
</evidence>
<dbReference type="Proteomes" id="UP000298218">
    <property type="component" value="Unassembled WGS sequence"/>
</dbReference>
<dbReference type="InterPro" id="IPR000182">
    <property type="entry name" value="GNAT_dom"/>
</dbReference>
<dbReference type="EMBL" id="SOHQ01000022">
    <property type="protein sequence ID" value="TFD79522.1"/>
    <property type="molecule type" value="Genomic_DNA"/>
</dbReference>